<feature type="transmembrane region" description="Helical" evidence="1">
    <location>
        <begin position="100"/>
        <end position="119"/>
    </location>
</feature>
<evidence type="ECO:0000259" key="2">
    <source>
        <dbReference type="SMART" id="SM00014"/>
    </source>
</evidence>
<accession>A0ABT3Z4V4</accession>
<evidence type="ECO:0000313" key="3">
    <source>
        <dbReference type="EMBL" id="MCY0146799.1"/>
    </source>
</evidence>
<proteinExistence type="predicted"/>
<feature type="domain" description="Phosphatidic acid phosphatase type 2/haloperoxidase" evidence="2">
    <location>
        <begin position="56"/>
        <end position="166"/>
    </location>
</feature>
<feature type="transmembrane region" description="Helical" evidence="1">
    <location>
        <begin position="58"/>
        <end position="80"/>
    </location>
</feature>
<dbReference type="InterPro" id="IPR036938">
    <property type="entry name" value="PAP2/HPO_sf"/>
</dbReference>
<dbReference type="RefSeq" id="WP_267656072.1">
    <property type="nucleotide sequence ID" value="NZ_JAOVZR010000001.1"/>
</dbReference>
<evidence type="ECO:0000256" key="1">
    <source>
        <dbReference type="SAM" id="Phobius"/>
    </source>
</evidence>
<keyword evidence="4" id="KW-1185">Reference proteome</keyword>
<dbReference type="InterPro" id="IPR000326">
    <property type="entry name" value="PAP2/HPO"/>
</dbReference>
<organism evidence="3 4">
    <name type="scientific">Hoeflea algicola</name>
    <dbReference type="NCBI Taxonomy" id="2983763"/>
    <lineage>
        <taxon>Bacteria</taxon>
        <taxon>Pseudomonadati</taxon>
        <taxon>Pseudomonadota</taxon>
        <taxon>Alphaproteobacteria</taxon>
        <taxon>Hyphomicrobiales</taxon>
        <taxon>Rhizobiaceae</taxon>
        <taxon>Hoeflea</taxon>
    </lineage>
</organism>
<dbReference type="PANTHER" id="PTHR14969">
    <property type="entry name" value="SPHINGOSINE-1-PHOSPHATE PHOSPHOHYDROLASE"/>
    <property type="match status" value="1"/>
</dbReference>
<feature type="transmembrane region" description="Helical" evidence="1">
    <location>
        <begin position="24"/>
        <end position="46"/>
    </location>
</feature>
<evidence type="ECO:0000313" key="4">
    <source>
        <dbReference type="Proteomes" id="UP001073227"/>
    </source>
</evidence>
<name>A0ABT3Z4V4_9HYPH</name>
<sequence>MYGLDVAVTRWINGLSGLNPTLDAVMIATSEFGIPILVLAVACQWWTRPNREHVRHVLIASGLSFLLGLALNQIVLLFVSRIRPYDNGVTDLLIARSADFSFPSDHATASMAIAAAFLLHGMTRRGMVFMLAAVLIAFSRIYIGTHYAADIIGAAATAMAAALAVRLAYREGTRLDRFVTAIL</sequence>
<reference evidence="3" key="1">
    <citation type="submission" date="2022-10" db="EMBL/GenBank/DDBJ databases">
        <title>Hoeflea sp. G2-23, isolated from marine algae.</title>
        <authorList>
            <person name="Kristyanto S."/>
            <person name="Kim J.M."/>
            <person name="Jeon C.O."/>
        </authorList>
    </citation>
    <scope>NUCLEOTIDE SEQUENCE</scope>
    <source>
        <strain evidence="3">G2-23</strain>
    </source>
</reference>
<gene>
    <name evidence="3" type="ORF">OEG84_03455</name>
</gene>
<dbReference type="Proteomes" id="UP001073227">
    <property type="component" value="Unassembled WGS sequence"/>
</dbReference>
<protein>
    <submittedName>
        <fullName evidence="3">Phosphatase PAP2 family protein</fullName>
    </submittedName>
</protein>
<comment type="caution">
    <text evidence="3">The sequence shown here is derived from an EMBL/GenBank/DDBJ whole genome shotgun (WGS) entry which is preliminary data.</text>
</comment>
<keyword evidence="1" id="KW-0812">Transmembrane</keyword>
<dbReference type="SMART" id="SM00014">
    <property type="entry name" value="acidPPc"/>
    <property type="match status" value="1"/>
</dbReference>
<keyword evidence="1" id="KW-1133">Transmembrane helix</keyword>
<dbReference type="PANTHER" id="PTHR14969:SF58">
    <property type="entry name" value="UNDECAPRENYL-DIPHOSPHATASE BCRC"/>
    <property type="match status" value="1"/>
</dbReference>
<feature type="transmembrane region" description="Helical" evidence="1">
    <location>
        <begin position="126"/>
        <end position="145"/>
    </location>
</feature>
<feature type="transmembrane region" description="Helical" evidence="1">
    <location>
        <begin position="151"/>
        <end position="169"/>
    </location>
</feature>
<dbReference type="EMBL" id="JAOVZR010000001">
    <property type="protein sequence ID" value="MCY0146799.1"/>
    <property type="molecule type" value="Genomic_DNA"/>
</dbReference>
<dbReference type="Pfam" id="PF01569">
    <property type="entry name" value="PAP2"/>
    <property type="match status" value="1"/>
</dbReference>
<keyword evidence="1" id="KW-0472">Membrane</keyword>
<dbReference type="Gene3D" id="1.20.144.10">
    <property type="entry name" value="Phosphatidic acid phosphatase type 2/haloperoxidase"/>
    <property type="match status" value="1"/>
</dbReference>
<dbReference type="SUPFAM" id="SSF48317">
    <property type="entry name" value="Acid phosphatase/Vanadium-dependent haloperoxidase"/>
    <property type="match status" value="1"/>
</dbReference>